<evidence type="ECO:0000256" key="2">
    <source>
        <dbReference type="ARBA" id="ARBA00022448"/>
    </source>
</evidence>
<feature type="transmembrane region" description="Helical" evidence="6">
    <location>
        <begin position="285"/>
        <end position="302"/>
    </location>
</feature>
<dbReference type="Proteomes" id="UP001232973">
    <property type="component" value="Unassembled WGS sequence"/>
</dbReference>
<reference evidence="8 9" key="1">
    <citation type="submission" date="2023-07" db="EMBL/GenBank/DDBJ databases">
        <title>Genomic Encyclopedia of Type Strains, Phase IV (KMG-IV): sequencing the most valuable type-strain genomes for metagenomic binning, comparative biology and taxonomic classification.</title>
        <authorList>
            <person name="Goeker M."/>
        </authorList>
    </citation>
    <scope>NUCLEOTIDE SEQUENCE [LARGE SCALE GENOMIC DNA]</scope>
    <source>
        <strain evidence="8 9">DSM 4006</strain>
    </source>
</reference>
<evidence type="ECO:0000256" key="3">
    <source>
        <dbReference type="ARBA" id="ARBA00022692"/>
    </source>
</evidence>
<feature type="transmembrane region" description="Helical" evidence="6">
    <location>
        <begin position="308"/>
        <end position="325"/>
    </location>
</feature>
<proteinExistence type="predicted"/>
<keyword evidence="9" id="KW-1185">Reference proteome</keyword>
<organism evidence="8 9">
    <name type="scientific">Alicyclobacillus cycloheptanicus</name>
    <dbReference type="NCBI Taxonomy" id="1457"/>
    <lineage>
        <taxon>Bacteria</taxon>
        <taxon>Bacillati</taxon>
        <taxon>Bacillota</taxon>
        <taxon>Bacilli</taxon>
        <taxon>Bacillales</taxon>
        <taxon>Alicyclobacillaceae</taxon>
        <taxon>Alicyclobacillus</taxon>
    </lineage>
</organism>
<dbReference type="PANTHER" id="PTHR23508">
    <property type="entry name" value="CARBOXYLIC ACID TRANSPORTER PROTEIN HOMOLOG"/>
    <property type="match status" value="1"/>
</dbReference>
<dbReference type="InterPro" id="IPR011701">
    <property type="entry name" value="MFS"/>
</dbReference>
<keyword evidence="3 6" id="KW-0812">Transmembrane</keyword>
<evidence type="ECO:0000256" key="5">
    <source>
        <dbReference type="ARBA" id="ARBA00023136"/>
    </source>
</evidence>
<dbReference type="SUPFAM" id="SSF103473">
    <property type="entry name" value="MFS general substrate transporter"/>
    <property type="match status" value="1"/>
</dbReference>
<dbReference type="InterPro" id="IPR001958">
    <property type="entry name" value="Tet-R_TetA/multi-R_MdtG-like"/>
</dbReference>
<feature type="transmembrane region" description="Helical" evidence="6">
    <location>
        <begin position="256"/>
        <end position="278"/>
    </location>
</feature>
<feature type="transmembrane region" description="Helical" evidence="6">
    <location>
        <begin position="72"/>
        <end position="92"/>
    </location>
</feature>
<evidence type="ECO:0000256" key="4">
    <source>
        <dbReference type="ARBA" id="ARBA00022989"/>
    </source>
</evidence>
<keyword evidence="5 6" id="KW-0472">Membrane</keyword>
<feature type="transmembrane region" description="Helical" evidence="6">
    <location>
        <begin position="346"/>
        <end position="368"/>
    </location>
</feature>
<dbReference type="EMBL" id="JAUSTP010000004">
    <property type="protein sequence ID" value="MDQ0189077.1"/>
    <property type="molecule type" value="Genomic_DNA"/>
</dbReference>
<comment type="caution">
    <text evidence="8">The sequence shown here is derived from an EMBL/GenBank/DDBJ whole genome shotgun (WGS) entry which is preliminary data.</text>
</comment>
<dbReference type="Gene3D" id="1.20.1250.20">
    <property type="entry name" value="MFS general substrate transporter like domains"/>
    <property type="match status" value="2"/>
</dbReference>
<evidence type="ECO:0000313" key="9">
    <source>
        <dbReference type="Proteomes" id="UP001232973"/>
    </source>
</evidence>
<dbReference type="PROSITE" id="PS50850">
    <property type="entry name" value="MFS"/>
    <property type="match status" value="1"/>
</dbReference>
<dbReference type="PANTHER" id="PTHR23508:SF10">
    <property type="entry name" value="CARBOXYLIC ACID TRANSPORTER PROTEIN HOMOLOG"/>
    <property type="match status" value="1"/>
</dbReference>
<dbReference type="InterPro" id="IPR020846">
    <property type="entry name" value="MFS_dom"/>
</dbReference>
<feature type="transmembrane region" description="Helical" evidence="6">
    <location>
        <begin position="98"/>
        <end position="120"/>
    </location>
</feature>
<evidence type="ECO:0000256" key="1">
    <source>
        <dbReference type="ARBA" id="ARBA00004651"/>
    </source>
</evidence>
<feature type="domain" description="Major facilitator superfamily (MFS) profile" evidence="7">
    <location>
        <begin position="7"/>
        <end position="410"/>
    </location>
</feature>
<dbReference type="Pfam" id="PF07690">
    <property type="entry name" value="MFS_1"/>
    <property type="match status" value="1"/>
</dbReference>
<gene>
    <name evidence="8" type="ORF">J2S03_000893</name>
</gene>
<feature type="transmembrane region" description="Helical" evidence="6">
    <location>
        <begin position="45"/>
        <end position="65"/>
    </location>
</feature>
<accession>A0ABT9XFV9</accession>
<evidence type="ECO:0000259" key="7">
    <source>
        <dbReference type="PROSITE" id="PS50850"/>
    </source>
</evidence>
<evidence type="ECO:0000256" key="6">
    <source>
        <dbReference type="SAM" id="Phobius"/>
    </source>
</evidence>
<feature type="transmembrane region" description="Helical" evidence="6">
    <location>
        <begin position="163"/>
        <end position="181"/>
    </location>
</feature>
<dbReference type="RefSeq" id="WP_274454871.1">
    <property type="nucleotide sequence ID" value="NZ_CP067097.1"/>
</dbReference>
<evidence type="ECO:0000313" key="8">
    <source>
        <dbReference type="EMBL" id="MDQ0189077.1"/>
    </source>
</evidence>
<feature type="transmembrane region" description="Helical" evidence="6">
    <location>
        <begin position="231"/>
        <end position="250"/>
    </location>
</feature>
<feature type="transmembrane region" description="Helical" evidence="6">
    <location>
        <begin position="132"/>
        <end position="151"/>
    </location>
</feature>
<keyword evidence="2" id="KW-0813">Transport</keyword>
<dbReference type="InterPro" id="IPR036259">
    <property type="entry name" value="MFS_trans_sf"/>
</dbReference>
<keyword evidence="4 6" id="KW-1133">Transmembrane helix</keyword>
<sequence>MKNKTGILVLMCLSMLLSYVPWYNYSAVSGLLSKQYHINPFQSGLILSLFQLGYVIVVPFTGWLADRVGIKRVLITATFATFVFSMLFGLVSNGFVSILILRLLTGMAAGAIYAPGMSLLSNWFEPQRRGTAIGAYTGALTAAYAGGYFLAAPIAASFGWRAGIVWSSLPALIGAILLFWIHESPAQSRLAYDGAARPVAALPRLSPSGGYAGPGIITLSYCGHMWELYSFWGWIGPAMVASVVMTGASLDHATRYGGILAAIIILIGAPSSYLWGIFADRVGRLRSILIALVCSGIGELVIGWTVHQATLMTIVGFWVGFWVIADSAQYKAGLTEMSEPRVRTTLLGFQSAIGYLMTVFGPTVFGAMVKNENHVVNSADAHVWWPAFSVLAVASFIGIIAALWLRKVPQSRFMNGVAQPIAPSGQ</sequence>
<protein>
    <submittedName>
        <fullName evidence="8">MFS family permease</fullName>
    </submittedName>
</protein>
<comment type="subcellular location">
    <subcellularLocation>
        <location evidence="1">Cell membrane</location>
        <topology evidence="1">Multi-pass membrane protein</topology>
    </subcellularLocation>
</comment>
<feature type="transmembrane region" description="Helical" evidence="6">
    <location>
        <begin position="383"/>
        <end position="405"/>
    </location>
</feature>
<dbReference type="PRINTS" id="PR01035">
    <property type="entry name" value="TCRTETA"/>
</dbReference>
<feature type="transmembrane region" description="Helical" evidence="6">
    <location>
        <begin position="7"/>
        <end position="25"/>
    </location>
</feature>
<name>A0ABT9XFV9_9BACL</name>